<gene>
    <name evidence="2" type="ORF">NDU88_009822</name>
</gene>
<feature type="region of interest" description="Disordered" evidence="1">
    <location>
        <begin position="1"/>
        <end position="44"/>
    </location>
</feature>
<organism evidence="2 3">
    <name type="scientific">Pleurodeles waltl</name>
    <name type="common">Iberian ribbed newt</name>
    <dbReference type="NCBI Taxonomy" id="8319"/>
    <lineage>
        <taxon>Eukaryota</taxon>
        <taxon>Metazoa</taxon>
        <taxon>Chordata</taxon>
        <taxon>Craniata</taxon>
        <taxon>Vertebrata</taxon>
        <taxon>Euteleostomi</taxon>
        <taxon>Amphibia</taxon>
        <taxon>Batrachia</taxon>
        <taxon>Caudata</taxon>
        <taxon>Salamandroidea</taxon>
        <taxon>Salamandridae</taxon>
        <taxon>Pleurodelinae</taxon>
        <taxon>Pleurodeles</taxon>
    </lineage>
</organism>
<dbReference type="Proteomes" id="UP001066276">
    <property type="component" value="Chromosome 6"/>
</dbReference>
<protein>
    <submittedName>
        <fullName evidence="2">Uncharacterized protein</fullName>
    </submittedName>
</protein>
<evidence type="ECO:0000256" key="1">
    <source>
        <dbReference type="SAM" id="MobiDB-lite"/>
    </source>
</evidence>
<name>A0AAV7QUM1_PLEWA</name>
<reference evidence="2" key="1">
    <citation type="journal article" date="2022" name="bioRxiv">
        <title>Sequencing and chromosome-scale assembly of the giantPleurodeles waltlgenome.</title>
        <authorList>
            <person name="Brown T."/>
            <person name="Elewa A."/>
            <person name="Iarovenko S."/>
            <person name="Subramanian E."/>
            <person name="Araus A.J."/>
            <person name="Petzold A."/>
            <person name="Susuki M."/>
            <person name="Suzuki K.-i.T."/>
            <person name="Hayashi T."/>
            <person name="Toyoda A."/>
            <person name="Oliveira C."/>
            <person name="Osipova E."/>
            <person name="Leigh N.D."/>
            <person name="Simon A."/>
            <person name="Yun M.H."/>
        </authorList>
    </citation>
    <scope>NUCLEOTIDE SEQUENCE</scope>
    <source>
        <strain evidence="2">20211129_DDA</strain>
        <tissue evidence="2">Liver</tissue>
    </source>
</reference>
<sequence length="83" mass="8991">MMVGGNPRWRPDFPADRHCRPSLTPDRTQLPLTRESRRCGGRRAPAARTAAGASWLSGAPARIVAATASTGGPRKKMRARRSP</sequence>
<proteinExistence type="predicted"/>
<dbReference type="AlphaFoldDB" id="A0AAV7QUM1"/>
<accession>A0AAV7QUM1</accession>
<dbReference type="EMBL" id="JANPWB010000010">
    <property type="protein sequence ID" value="KAJ1143514.1"/>
    <property type="molecule type" value="Genomic_DNA"/>
</dbReference>
<comment type="caution">
    <text evidence="2">The sequence shown here is derived from an EMBL/GenBank/DDBJ whole genome shotgun (WGS) entry which is preliminary data.</text>
</comment>
<evidence type="ECO:0000313" key="2">
    <source>
        <dbReference type="EMBL" id="KAJ1143514.1"/>
    </source>
</evidence>
<evidence type="ECO:0000313" key="3">
    <source>
        <dbReference type="Proteomes" id="UP001066276"/>
    </source>
</evidence>
<keyword evidence="3" id="KW-1185">Reference proteome</keyword>
<feature type="compositionally biased region" description="Basic and acidic residues" evidence="1">
    <location>
        <begin position="9"/>
        <end position="19"/>
    </location>
</feature>